<evidence type="ECO:0000256" key="2">
    <source>
        <dbReference type="SAM" id="MobiDB-lite"/>
    </source>
</evidence>
<dbReference type="SMART" id="SM00343">
    <property type="entry name" value="ZnF_C2HC"/>
    <property type="match status" value="1"/>
</dbReference>
<dbReference type="SUPFAM" id="SSF57756">
    <property type="entry name" value="Retrovirus zinc finger-like domains"/>
    <property type="match status" value="1"/>
</dbReference>
<dbReference type="EMBL" id="KB545351">
    <property type="protein sequence ID" value="EMP31503.1"/>
    <property type="molecule type" value="Genomic_DNA"/>
</dbReference>
<dbReference type="InterPro" id="IPR036875">
    <property type="entry name" value="Znf_CCHC_sf"/>
</dbReference>
<protein>
    <recommendedName>
        <fullName evidence="3">CCHC-type domain-containing protein</fullName>
    </recommendedName>
</protein>
<keyword evidence="1" id="KW-0479">Metal-binding</keyword>
<keyword evidence="1" id="KW-0863">Zinc-finger</keyword>
<dbReference type="PROSITE" id="PS50158">
    <property type="entry name" value="ZF_CCHC"/>
    <property type="match status" value="1"/>
</dbReference>
<keyword evidence="5" id="KW-1185">Reference proteome</keyword>
<name>M7BHE4_CHEMY</name>
<gene>
    <name evidence="4" type="ORF">UY3_11432</name>
</gene>
<accession>M7BHE4</accession>
<evidence type="ECO:0000256" key="1">
    <source>
        <dbReference type="PROSITE-ProRule" id="PRU00047"/>
    </source>
</evidence>
<keyword evidence="1" id="KW-0862">Zinc</keyword>
<evidence type="ECO:0000259" key="3">
    <source>
        <dbReference type="PROSITE" id="PS50158"/>
    </source>
</evidence>
<dbReference type="AlphaFoldDB" id="M7BHE4"/>
<reference evidence="5" key="1">
    <citation type="journal article" date="2013" name="Nat. Genet.">
        <title>The draft genomes of soft-shell turtle and green sea turtle yield insights into the development and evolution of the turtle-specific body plan.</title>
        <authorList>
            <person name="Wang Z."/>
            <person name="Pascual-Anaya J."/>
            <person name="Zadissa A."/>
            <person name="Li W."/>
            <person name="Niimura Y."/>
            <person name="Huang Z."/>
            <person name="Li C."/>
            <person name="White S."/>
            <person name="Xiong Z."/>
            <person name="Fang D."/>
            <person name="Wang B."/>
            <person name="Ming Y."/>
            <person name="Chen Y."/>
            <person name="Zheng Y."/>
            <person name="Kuraku S."/>
            <person name="Pignatelli M."/>
            <person name="Herrero J."/>
            <person name="Beal K."/>
            <person name="Nozawa M."/>
            <person name="Li Q."/>
            <person name="Wang J."/>
            <person name="Zhang H."/>
            <person name="Yu L."/>
            <person name="Shigenobu S."/>
            <person name="Wang J."/>
            <person name="Liu J."/>
            <person name="Flicek P."/>
            <person name="Searle S."/>
            <person name="Wang J."/>
            <person name="Kuratani S."/>
            <person name="Yin Y."/>
            <person name="Aken B."/>
            <person name="Zhang G."/>
            <person name="Irie N."/>
        </authorList>
    </citation>
    <scope>NUCLEOTIDE SEQUENCE [LARGE SCALE GENOMIC DNA]</scope>
</reference>
<dbReference type="GO" id="GO:0003676">
    <property type="term" value="F:nucleic acid binding"/>
    <property type="evidence" value="ECO:0007669"/>
    <property type="project" value="InterPro"/>
</dbReference>
<evidence type="ECO:0000313" key="5">
    <source>
        <dbReference type="Proteomes" id="UP000031443"/>
    </source>
</evidence>
<dbReference type="Pfam" id="PF00098">
    <property type="entry name" value="zf-CCHC"/>
    <property type="match status" value="1"/>
</dbReference>
<organism evidence="4 5">
    <name type="scientific">Chelonia mydas</name>
    <name type="common">Green sea-turtle</name>
    <name type="synonym">Chelonia agassizi</name>
    <dbReference type="NCBI Taxonomy" id="8469"/>
    <lineage>
        <taxon>Eukaryota</taxon>
        <taxon>Metazoa</taxon>
        <taxon>Chordata</taxon>
        <taxon>Craniata</taxon>
        <taxon>Vertebrata</taxon>
        <taxon>Euteleostomi</taxon>
        <taxon>Archelosauria</taxon>
        <taxon>Testudinata</taxon>
        <taxon>Testudines</taxon>
        <taxon>Cryptodira</taxon>
        <taxon>Durocryptodira</taxon>
        <taxon>Americhelydia</taxon>
        <taxon>Chelonioidea</taxon>
        <taxon>Cheloniidae</taxon>
        <taxon>Chelonia</taxon>
    </lineage>
</organism>
<evidence type="ECO:0000313" key="4">
    <source>
        <dbReference type="EMBL" id="EMP31503.1"/>
    </source>
</evidence>
<proteinExistence type="predicted"/>
<dbReference type="GO" id="GO:0008270">
    <property type="term" value="F:zinc ion binding"/>
    <property type="evidence" value="ECO:0007669"/>
    <property type="project" value="UniProtKB-KW"/>
</dbReference>
<dbReference type="InterPro" id="IPR001878">
    <property type="entry name" value="Znf_CCHC"/>
</dbReference>
<feature type="region of interest" description="Disordered" evidence="2">
    <location>
        <begin position="119"/>
        <end position="139"/>
    </location>
</feature>
<sequence>MESGYAEAFFAKGSCGFPDWTPKLVPLRKEADKQQGWLQTLLLQVLTTQQRQWEAQEYLHASVSSRAAAVPIQDAASVGSIEAMENKRGNPAPGPAAGPSKCYACGQHGHWKRVCPNWDVGTEASPRDWEGAGAQESSL</sequence>
<feature type="domain" description="CCHC-type" evidence="3">
    <location>
        <begin position="101"/>
        <end position="117"/>
    </location>
</feature>
<dbReference type="Gene3D" id="4.10.60.10">
    <property type="entry name" value="Zinc finger, CCHC-type"/>
    <property type="match status" value="1"/>
</dbReference>
<dbReference type="Proteomes" id="UP000031443">
    <property type="component" value="Unassembled WGS sequence"/>
</dbReference>